<dbReference type="GO" id="GO:0003677">
    <property type="term" value="F:DNA binding"/>
    <property type="evidence" value="ECO:0007669"/>
    <property type="project" value="UniProtKB-UniRule"/>
</dbReference>
<dbReference type="AlphaFoldDB" id="A0A849BZF7"/>
<evidence type="ECO:0000256" key="2">
    <source>
        <dbReference type="PROSITE-ProRule" id="PRU00335"/>
    </source>
</evidence>
<dbReference type="InterPro" id="IPR001647">
    <property type="entry name" value="HTH_TetR"/>
</dbReference>
<evidence type="ECO:0000313" key="5">
    <source>
        <dbReference type="Proteomes" id="UP000586827"/>
    </source>
</evidence>
<dbReference type="RefSeq" id="WP_067522489.1">
    <property type="nucleotide sequence ID" value="NZ_JABELX010000004.1"/>
</dbReference>
<keyword evidence="5" id="KW-1185">Reference proteome</keyword>
<comment type="caution">
    <text evidence="4">The sequence shown here is derived from an EMBL/GenBank/DDBJ whole genome shotgun (WGS) entry which is preliminary data.</text>
</comment>
<gene>
    <name evidence="4" type="ORF">HLB23_12570</name>
</gene>
<evidence type="ECO:0000256" key="1">
    <source>
        <dbReference type="ARBA" id="ARBA00023125"/>
    </source>
</evidence>
<dbReference type="Gene3D" id="1.10.357.10">
    <property type="entry name" value="Tetracycline Repressor, domain 2"/>
    <property type="match status" value="1"/>
</dbReference>
<dbReference type="Proteomes" id="UP000586827">
    <property type="component" value="Unassembled WGS sequence"/>
</dbReference>
<dbReference type="EMBL" id="JABELX010000004">
    <property type="protein sequence ID" value="NNH70688.1"/>
    <property type="molecule type" value="Genomic_DNA"/>
</dbReference>
<dbReference type="PROSITE" id="PS50977">
    <property type="entry name" value="HTH_TETR_2"/>
    <property type="match status" value="1"/>
</dbReference>
<accession>A0A849BZF7</accession>
<feature type="DNA-binding region" description="H-T-H motif" evidence="2">
    <location>
        <begin position="27"/>
        <end position="46"/>
    </location>
</feature>
<reference evidence="4 5" key="1">
    <citation type="submission" date="2020-05" db="EMBL/GenBank/DDBJ databases">
        <title>MicrobeNet Type strains.</title>
        <authorList>
            <person name="Nicholson A.C."/>
        </authorList>
    </citation>
    <scope>NUCLEOTIDE SEQUENCE [LARGE SCALE GENOMIC DNA]</scope>
    <source>
        <strain evidence="4 5">JCM 3224</strain>
    </source>
</reference>
<keyword evidence="1 2" id="KW-0238">DNA-binding</keyword>
<name>A0A849BZF7_9NOCA</name>
<evidence type="ECO:0000313" key="4">
    <source>
        <dbReference type="EMBL" id="NNH70688.1"/>
    </source>
</evidence>
<dbReference type="InterPro" id="IPR009057">
    <property type="entry name" value="Homeodomain-like_sf"/>
</dbReference>
<feature type="domain" description="HTH tetR-type" evidence="3">
    <location>
        <begin position="4"/>
        <end position="64"/>
    </location>
</feature>
<organism evidence="4 5">
    <name type="scientific">Nocardia uniformis</name>
    <dbReference type="NCBI Taxonomy" id="53432"/>
    <lineage>
        <taxon>Bacteria</taxon>
        <taxon>Bacillati</taxon>
        <taxon>Actinomycetota</taxon>
        <taxon>Actinomycetes</taxon>
        <taxon>Mycobacteriales</taxon>
        <taxon>Nocardiaceae</taxon>
        <taxon>Nocardia</taxon>
    </lineage>
</organism>
<sequence>MARLVSKEQYFDQGLDVLAHAGFKGLNIGVLCRALGVTSGSFYHHFGSWRGFVDALLAYWEGDQVRRLREMEFGSGTAESDVEKLRELTLGLHHRAEAAIRAWGANDSAVGAVLRRVDDDRRKTVGKAIYGVVGERTVTTHLTSLGLAMVVGYQQLSAAGHADDIAPLVDEFVRLVHSHARVVA</sequence>
<dbReference type="SUPFAM" id="SSF46689">
    <property type="entry name" value="Homeodomain-like"/>
    <property type="match status" value="1"/>
</dbReference>
<protein>
    <submittedName>
        <fullName evidence="4">TetR/AcrR family transcriptional regulator</fullName>
    </submittedName>
</protein>
<evidence type="ECO:0000259" key="3">
    <source>
        <dbReference type="PROSITE" id="PS50977"/>
    </source>
</evidence>
<proteinExistence type="predicted"/>
<dbReference type="Pfam" id="PF00440">
    <property type="entry name" value="TetR_N"/>
    <property type="match status" value="1"/>
</dbReference>